<comment type="caution">
    <text evidence="3">The sequence shown here is derived from an EMBL/GenBank/DDBJ whole genome shotgun (WGS) entry which is preliminary data.</text>
</comment>
<gene>
    <name evidence="3" type="ORF">GCM10011351_00420</name>
</gene>
<keyword evidence="4" id="KW-1185">Reference proteome</keyword>
<keyword evidence="1" id="KW-0472">Membrane</keyword>
<dbReference type="OrthoDB" id="2623361at2"/>
<proteinExistence type="predicted"/>
<evidence type="ECO:0000313" key="3">
    <source>
        <dbReference type="EMBL" id="GGM18561.1"/>
    </source>
</evidence>
<keyword evidence="1" id="KW-0812">Transmembrane</keyword>
<feature type="transmembrane region" description="Helical" evidence="1">
    <location>
        <begin position="42"/>
        <end position="63"/>
    </location>
</feature>
<dbReference type="Pfam" id="PF13273">
    <property type="entry name" value="DUF4064"/>
    <property type="match status" value="1"/>
</dbReference>
<dbReference type="AlphaFoldDB" id="A0A917TCN7"/>
<evidence type="ECO:0000256" key="1">
    <source>
        <dbReference type="SAM" id="Phobius"/>
    </source>
</evidence>
<feature type="transmembrane region" description="Helical" evidence="1">
    <location>
        <begin position="7"/>
        <end position="30"/>
    </location>
</feature>
<evidence type="ECO:0000259" key="2">
    <source>
        <dbReference type="Pfam" id="PF13273"/>
    </source>
</evidence>
<dbReference type="Proteomes" id="UP000618460">
    <property type="component" value="Unassembled WGS sequence"/>
</dbReference>
<protein>
    <recommendedName>
        <fullName evidence="2">DUF4064 domain-containing protein</fullName>
    </recommendedName>
</protein>
<organism evidence="3 4">
    <name type="scientific">Paraliobacillus quinghaiensis</name>
    <dbReference type="NCBI Taxonomy" id="470815"/>
    <lineage>
        <taxon>Bacteria</taxon>
        <taxon>Bacillati</taxon>
        <taxon>Bacillota</taxon>
        <taxon>Bacilli</taxon>
        <taxon>Bacillales</taxon>
        <taxon>Bacillaceae</taxon>
        <taxon>Paraliobacillus</taxon>
    </lineage>
</organism>
<reference evidence="3" key="1">
    <citation type="journal article" date="2014" name="Int. J. Syst. Evol. Microbiol.">
        <title>Complete genome sequence of Corynebacterium casei LMG S-19264T (=DSM 44701T), isolated from a smear-ripened cheese.</title>
        <authorList>
            <consortium name="US DOE Joint Genome Institute (JGI-PGF)"/>
            <person name="Walter F."/>
            <person name="Albersmeier A."/>
            <person name="Kalinowski J."/>
            <person name="Ruckert C."/>
        </authorList>
    </citation>
    <scope>NUCLEOTIDE SEQUENCE</scope>
    <source>
        <strain evidence="3">CGMCC 1.6333</strain>
    </source>
</reference>
<feature type="domain" description="DUF4064" evidence="2">
    <location>
        <begin position="2"/>
        <end position="84"/>
    </location>
</feature>
<sequence length="121" mass="12230">MSRTTEFVLGLIGGILGFFGAILALFIGGVDAAFSETGSSSLTGLGWSAFLFSALAIVGSVVVKSKAKLGGTLLLVSAVGGLISISFFYLISAVLIGIAGIMGLVRKEKKNPETNSDSIGA</sequence>
<keyword evidence="1" id="KW-1133">Transmembrane helix</keyword>
<evidence type="ECO:0000313" key="4">
    <source>
        <dbReference type="Proteomes" id="UP000618460"/>
    </source>
</evidence>
<dbReference type="InterPro" id="IPR025273">
    <property type="entry name" value="DUF4064"/>
</dbReference>
<dbReference type="EMBL" id="BMLG01000001">
    <property type="protein sequence ID" value="GGM18561.1"/>
    <property type="molecule type" value="Genomic_DNA"/>
</dbReference>
<dbReference type="RefSeq" id="WP_117152524.1">
    <property type="nucleotide sequence ID" value="NZ_BMLG01000001.1"/>
</dbReference>
<name>A0A917TCN7_9BACI</name>
<reference evidence="3" key="2">
    <citation type="submission" date="2020-09" db="EMBL/GenBank/DDBJ databases">
        <authorList>
            <person name="Sun Q."/>
            <person name="Zhou Y."/>
        </authorList>
    </citation>
    <scope>NUCLEOTIDE SEQUENCE</scope>
    <source>
        <strain evidence="3">CGMCC 1.6333</strain>
    </source>
</reference>
<accession>A0A917TCN7</accession>
<feature type="transmembrane region" description="Helical" evidence="1">
    <location>
        <begin position="75"/>
        <end position="105"/>
    </location>
</feature>